<protein>
    <recommendedName>
        <fullName evidence="3">Phage tail protein</fullName>
    </recommendedName>
</protein>
<name>A0AAE3IKD5_9FIRM</name>
<dbReference type="RefSeq" id="WP_267302060.1">
    <property type="nucleotide sequence ID" value="NZ_JAOQJZ010000025.1"/>
</dbReference>
<dbReference type="Proteomes" id="UP001208131">
    <property type="component" value="Unassembled WGS sequence"/>
</dbReference>
<comment type="caution">
    <text evidence="1">The sequence shown here is derived from an EMBL/GenBank/DDBJ whole genome shotgun (WGS) entry which is preliminary data.</text>
</comment>
<organism evidence="1 2">
    <name type="scientific">Hominimerdicola aceti</name>
    <dbReference type="NCBI Taxonomy" id="2981726"/>
    <lineage>
        <taxon>Bacteria</taxon>
        <taxon>Bacillati</taxon>
        <taxon>Bacillota</taxon>
        <taxon>Clostridia</taxon>
        <taxon>Eubacteriales</taxon>
        <taxon>Oscillospiraceae</taxon>
        <taxon>Hominimerdicola</taxon>
    </lineage>
</organism>
<reference evidence="1 2" key="1">
    <citation type="journal article" date="2021" name="ISME Commun">
        <title>Automated analysis of genomic sequences facilitates high-throughput and comprehensive description of bacteria.</title>
        <authorList>
            <person name="Hitch T.C.A."/>
        </authorList>
    </citation>
    <scope>NUCLEOTIDE SEQUENCE [LARGE SCALE GENOMIC DNA]</scope>
    <source>
        <strain evidence="1 2">Sanger_31</strain>
    </source>
</reference>
<sequence>MSKKGKIKLDIGTRSFYMDGVKRSGGYIQEETKAVNGILRNISGKAAEIFQFSGRIAPSDKAYAWAALSENGGKAINFTADGVLYSGYILSEIEMDFQPDRMIGSLIIKLRGAE</sequence>
<accession>A0AAE3IKD5</accession>
<keyword evidence="2" id="KW-1185">Reference proteome</keyword>
<evidence type="ECO:0000313" key="1">
    <source>
        <dbReference type="EMBL" id="MCU6707034.1"/>
    </source>
</evidence>
<dbReference type="EMBL" id="JAOQJZ010000025">
    <property type="protein sequence ID" value="MCU6707034.1"/>
    <property type="molecule type" value="Genomic_DNA"/>
</dbReference>
<proteinExistence type="predicted"/>
<dbReference type="AlphaFoldDB" id="A0AAE3IKD5"/>
<evidence type="ECO:0000313" key="2">
    <source>
        <dbReference type="Proteomes" id="UP001208131"/>
    </source>
</evidence>
<gene>
    <name evidence="1" type="ORF">OCV57_14065</name>
</gene>
<evidence type="ECO:0008006" key="3">
    <source>
        <dbReference type="Google" id="ProtNLM"/>
    </source>
</evidence>